<keyword evidence="5" id="KW-0598">Phosphotransferase system</keyword>
<dbReference type="InterPro" id="IPR013013">
    <property type="entry name" value="PTS_EIIC_1"/>
</dbReference>
<evidence type="ECO:0000256" key="2">
    <source>
        <dbReference type="ARBA" id="ARBA00022448"/>
    </source>
</evidence>
<name>A0ABR9R473_9FIRM</name>
<sequence length="380" mass="39732">MEDPKAAKEDNRSPLSKVLAAIAGIFQPIIPAITGAGLLKAFMALFVTLGWLDNSTQTYTILNAFADSAFYFLPILLGASAAKSFKCNQYVAMALGGILVYPAFITLMSGEEAVHLFGLPVTQASYSSSVVPILLGVWFMSIVEHFVQKISPQAIKFFSVPLASILVAGTVTVIVLGPIGTWIGDLIAAFFTWLTATAGWLVPTLVGIFNPLLVMTGTHYGLIPIGTNNLATAGFDTVVGPGMLTSNVAQGAAGLAVAIRSRNKDTKQLAASAGLTGVLGITEPVLYGVNLKFIYPLIAAMVGGGVGGLYLGITGVGRYASGSPGLLVLPAYIGGDSMTNFFNACIGTVIAMVVSFVVCFILYSVWEKRGKLDPSETEGN</sequence>
<keyword evidence="4" id="KW-0762">Sugar transport</keyword>
<evidence type="ECO:0000256" key="5">
    <source>
        <dbReference type="ARBA" id="ARBA00022683"/>
    </source>
</evidence>
<comment type="subcellular location">
    <subcellularLocation>
        <location evidence="1">Cell membrane</location>
        <topology evidence="1">Multi-pass membrane protein</topology>
    </subcellularLocation>
</comment>
<feature type="transmembrane region" description="Helical" evidence="9">
    <location>
        <begin position="293"/>
        <end position="312"/>
    </location>
</feature>
<evidence type="ECO:0000259" key="10">
    <source>
        <dbReference type="PROSITE" id="PS51103"/>
    </source>
</evidence>
<reference evidence="11 12" key="1">
    <citation type="submission" date="2020-10" db="EMBL/GenBank/DDBJ databases">
        <title>ChiBAC.</title>
        <authorList>
            <person name="Zenner C."/>
            <person name="Hitch T.C.A."/>
            <person name="Clavel T."/>
        </authorList>
    </citation>
    <scope>NUCLEOTIDE SEQUENCE [LARGE SCALE GENOMIC DNA]</scope>
    <source>
        <strain evidence="11 12">DSM 109015</strain>
    </source>
</reference>
<dbReference type="PROSITE" id="PS51103">
    <property type="entry name" value="PTS_EIIC_TYPE_1"/>
    <property type="match status" value="1"/>
</dbReference>
<feature type="transmembrane region" description="Helical" evidence="9">
    <location>
        <begin position="341"/>
        <end position="366"/>
    </location>
</feature>
<evidence type="ECO:0000256" key="9">
    <source>
        <dbReference type="SAM" id="Phobius"/>
    </source>
</evidence>
<evidence type="ECO:0000256" key="3">
    <source>
        <dbReference type="ARBA" id="ARBA00022475"/>
    </source>
</evidence>
<dbReference type="RefSeq" id="WP_193501657.1">
    <property type="nucleotide sequence ID" value="NZ_JADCKC010000002.1"/>
</dbReference>
<organism evidence="11 12">
    <name type="scientific">Gemmiger gallinarum</name>
    <dbReference type="NCBI Taxonomy" id="2779354"/>
    <lineage>
        <taxon>Bacteria</taxon>
        <taxon>Bacillati</taxon>
        <taxon>Bacillota</taxon>
        <taxon>Clostridia</taxon>
        <taxon>Eubacteriales</taxon>
        <taxon>Gemmiger</taxon>
    </lineage>
</organism>
<feature type="transmembrane region" description="Helical" evidence="9">
    <location>
        <begin position="90"/>
        <end position="109"/>
    </location>
</feature>
<feature type="transmembrane region" description="Helical" evidence="9">
    <location>
        <begin position="18"/>
        <end position="39"/>
    </location>
</feature>
<evidence type="ECO:0000256" key="8">
    <source>
        <dbReference type="ARBA" id="ARBA00023136"/>
    </source>
</evidence>
<dbReference type="PANTHER" id="PTHR30175:SF1">
    <property type="entry name" value="PTS SYSTEM ARBUTIN-, CELLOBIOSE-, AND SALICIN-SPECIFIC EIIBC COMPONENT-RELATED"/>
    <property type="match status" value="1"/>
</dbReference>
<proteinExistence type="predicted"/>
<evidence type="ECO:0000256" key="1">
    <source>
        <dbReference type="ARBA" id="ARBA00004651"/>
    </source>
</evidence>
<feature type="transmembrane region" description="Helical" evidence="9">
    <location>
        <begin position="159"/>
        <end position="180"/>
    </location>
</feature>
<feature type="transmembrane region" description="Helical" evidence="9">
    <location>
        <begin position="186"/>
        <end position="209"/>
    </location>
</feature>
<dbReference type="InterPro" id="IPR003352">
    <property type="entry name" value="PTS_EIIC"/>
</dbReference>
<keyword evidence="12" id="KW-1185">Reference proteome</keyword>
<evidence type="ECO:0000313" key="11">
    <source>
        <dbReference type="EMBL" id="MBE5037943.1"/>
    </source>
</evidence>
<keyword evidence="2" id="KW-0813">Transport</keyword>
<dbReference type="PANTHER" id="PTHR30175">
    <property type="entry name" value="PHOSPHOTRANSFERASE SYSTEM TRANSPORT PROTEIN"/>
    <property type="match status" value="1"/>
</dbReference>
<keyword evidence="3" id="KW-1003">Cell membrane</keyword>
<evidence type="ECO:0000256" key="4">
    <source>
        <dbReference type="ARBA" id="ARBA00022597"/>
    </source>
</evidence>
<feature type="transmembrane region" description="Helical" evidence="9">
    <location>
        <begin position="129"/>
        <end position="147"/>
    </location>
</feature>
<keyword evidence="6 9" id="KW-0812">Transmembrane</keyword>
<evidence type="ECO:0000256" key="7">
    <source>
        <dbReference type="ARBA" id="ARBA00022989"/>
    </source>
</evidence>
<accession>A0ABR9R473</accession>
<dbReference type="InterPro" id="IPR050558">
    <property type="entry name" value="PTS_Sugar-Specific_Components"/>
</dbReference>
<feature type="domain" description="PTS EIIC type-1" evidence="10">
    <location>
        <begin position="20"/>
        <end position="378"/>
    </location>
</feature>
<dbReference type="EMBL" id="JADCKC010000002">
    <property type="protein sequence ID" value="MBE5037943.1"/>
    <property type="molecule type" value="Genomic_DNA"/>
</dbReference>
<evidence type="ECO:0000256" key="6">
    <source>
        <dbReference type="ARBA" id="ARBA00022692"/>
    </source>
</evidence>
<keyword evidence="7 9" id="KW-1133">Transmembrane helix</keyword>
<dbReference type="Pfam" id="PF02378">
    <property type="entry name" value="PTS_EIIC"/>
    <property type="match status" value="1"/>
</dbReference>
<gene>
    <name evidence="11" type="ORF">INF35_09120</name>
</gene>
<dbReference type="Proteomes" id="UP000768567">
    <property type="component" value="Unassembled WGS sequence"/>
</dbReference>
<feature type="transmembrane region" description="Helical" evidence="9">
    <location>
        <begin position="269"/>
        <end position="287"/>
    </location>
</feature>
<evidence type="ECO:0000313" key="12">
    <source>
        <dbReference type="Proteomes" id="UP000768567"/>
    </source>
</evidence>
<feature type="transmembrane region" description="Helical" evidence="9">
    <location>
        <begin position="59"/>
        <end position="78"/>
    </location>
</feature>
<protein>
    <submittedName>
        <fullName evidence="11">PTS transporter subunit EIIC</fullName>
    </submittedName>
</protein>
<comment type="caution">
    <text evidence="11">The sequence shown here is derived from an EMBL/GenBank/DDBJ whole genome shotgun (WGS) entry which is preliminary data.</text>
</comment>
<keyword evidence="8 9" id="KW-0472">Membrane</keyword>